<dbReference type="GO" id="GO:0016301">
    <property type="term" value="F:kinase activity"/>
    <property type="evidence" value="ECO:0007669"/>
    <property type="project" value="UniProtKB-KW"/>
</dbReference>
<name>A0A5K1K6D9_9APHY</name>
<accession>A0A5K1K6D9</accession>
<evidence type="ECO:0000313" key="1">
    <source>
        <dbReference type="EMBL" id="VWP00758.1"/>
    </source>
</evidence>
<organism evidence="1">
    <name type="scientific">Ganoderma boninense</name>
    <dbReference type="NCBI Taxonomy" id="34458"/>
    <lineage>
        <taxon>Eukaryota</taxon>
        <taxon>Fungi</taxon>
        <taxon>Dikarya</taxon>
        <taxon>Basidiomycota</taxon>
        <taxon>Agaricomycotina</taxon>
        <taxon>Agaricomycetes</taxon>
        <taxon>Polyporales</taxon>
        <taxon>Polyporaceae</taxon>
        <taxon>Ganoderma</taxon>
    </lineage>
</organism>
<sequence length="134" mass="14830">MAAGAALAVTATQLANATDYVQQLQGLLRATEAALDTANKLNATGGRCLKLFKPMLTARAHYKDALEIYSVAMKTIMPCIGDMDQAVALAFLASAMQFLNFRKTIYEGELYKRRDCIQLRREAIKLRENAEARQ</sequence>
<proteinExistence type="predicted"/>
<keyword evidence="1" id="KW-0418">Kinase</keyword>
<keyword evidence="1" id="KW-0808">Transferase</keyword>
<dbReference type="EMBL" id="LR728783">
    <property type="protein sequence ID" value="VWP00758.1"/>
    <property type="molecule type" value="Genomic_DNA"/>
</dbReference>
<dbReference type="AlphaFoldDB" id="A0A5K1K6D9"/>
<reference evidence="1" key="1">
    <citation type="submission" date="2019-10" db="EMBL/GenBank/DDBJ databases">
        <authorList>
            <person name="Nor Muhammad N."/>
        </authorList>
    </citation>
    <scope>NUCLEOTIDE SEQUENCE</scope>
</reference>
<gene>
    <name evidence="1" type="primary">I1RQ67</name>
</gene>
<protein>
    <submittedName>
        <fullName evidence="1">Protein kinase domain-containing protein</fullName>
    </submittedName>
</protein>